<organism evidence="2 3">
    <name type="scientific">Aulographum hederae CBS 113979</name>
    <dbReference type="NCBI Taxonomy" id="1176131"/>
    <lineage>
        <taxon>Eukaryota</taxon>
        <taxon>Fungi</taxon>
        <taxon>Dikarya</taxon>
        <taxon>Ascomycota</taxon>
        <taxon>Pezizomycotina</taxon>
        <taxon>Dothideomycetes</taxon>
        <taxon>Pleosporomycetidae</taxon>
        <taxon>Aulographales</taxon>
        <taxon>Aulographaceae</taxon>
    </lineage>
</organism>
<dbReference type="Proteomes" id="UP000800041">
    <property type="component" value="Unassembled WGS sequence"/>
</dbReference>
<sequence length="294" mass="32851">MLDLLQIFREYTEKGQVRYASSIIASQVASLENISKRIDNKTKAQKPSQPSQPPIQLSAQPSARLSTQPIAQPTTQLQQKIASSKAKSQGPHQGAKALKTRQLILIRTVQAPINPLKIRDAINNAFSQKEIDHKVIASVSLSKTNQNIILTTMQSFTGQYLLDQRAIWEKEVSFSTTQLNQSWFKVVIHGVSVDMELGNVFSEISLYNDGLQAIGDPYWLTSAEKRKVQKAGSIVVAFATEKEASYCIRNRVYIAGISARVEKMYSTPVNAQCRQCQGFDHLESRCRNPPKCQL</sequence>
<evidence type="ECO:0000313" key="3">
    <source>
        <dbReference type="Proteomes" id="UP000800041"/>
    </source>
</evidence>
<reference evidence="2" key="1">
    <citation type="journal article" date="2020" name="Stud. Mycol.">
        <title>101 Dothideomycetes genomes: a test case for predicting lifestyles and emergence of pathogens.</title>
        <authorList>
            <person name="Haridas S."/>
            <person name="Albert R."/>
            <person name="Binder M."/>
            <person name="Bloem J."/>
            <person name="Labutti K."/>
            <person name="Salamov A."/>
            <person name="Andreopoulos B."/>
            <person name="Baker S."/>
            <person name="Barry K."/>
            <person name="Bills G."/>
            <person name="Bluhm B."/>
            <person name="Cannon C."/>
            <person name="Castanera R."/>
            <person name="Culley D."/>
            <person name="Daum C."/>
            <person name="Ezra D."/>
            <person name="Gonzalez J."/>
            <person name="Henrissat B."/>
            <person name="Kuo A."/>
            <person name="Liang C."/>
            <person name="Lipzen A."/>
            <person name="Lutzoni F."/>
            <person name="Magnuson J."/>
            <person name="Mondo S."/>
            <person name="Nolan M."/>
            <person name="Ohm R."/>
            <person name="Pangilinan J."/>
            <person name="Park H.-J."/>
            <person name="Ramirez L."/>
            <person name="Alfaro M."/>
            <person name="Sun H."/>
            <person name="Tritt A."/>
            <person name="Yoshinaga Y."/>
            <person name="Zwiers L.-H."/>
            <person name="Turgeon B."/>
            <person name="Goodwin S."/>
            <person name="Spatafora J."/>
            <person name="Crous P."/>
            <person name="Grigoriev I."/>
        </authorList>
    </citation>
    <scope>NUCLEOTIDE SEQUENCE</scope>
    <source>
        <strain evidence="2">CBS 113979</strain>
    </source>
</reference>
<protein>
    <submittedName>
        <fullName evidence="2">Uncharacterized protein</fullName>
    </submittedName>
</protein>
<proteinExistence type="predicted"/>
<evidence type="ECO:0000256" key="1">
    <source>
        <dbReference type="SAM" id="MobiDB-lite"/>
    </source>
</evidence>
<dbReference type="PANTHER" id="PTHR33481:SF1">
    <property type="entry name" value="ENDONUCLEASE_EXONUCLEASE_PHOSPHATASE DOMAIN-CONTAINING PROTEIN-RELATED"/>
    <property type="match status" value="1"/>
</dbReference>
<gene>
    <name evidence="2" type="ORF">K402DRAFT_395510</name>
</gene>
<feature type="region of interest" description="Disordered" evidence="1">
    <location>
        <begin position="40"/>
        <end position="95"/>
    </location>
</feature>
<feature type="non-terminal residue" evidence="2">
    <location>
        <position position="294"/>
    </location>
</feature>
<dbReference type="OrthoDB" id="3737666at2759"/>
<name>A0A6G1GUN5_9PEZI</name>
<dbReference type="AlphaFoldDB" id="A0A6G1GUN5"/>
<feature type="compositionally biased region" description="Low complexity" evidence="1">
    <location>
        <begin position="45"/>
        <end position="63"/>
    </location>
</feature>
<feature type="compositionally biased region" description="Polar residues" evidence="1">
    <location>
        <begin position="64"/>
        <end position="91"/>
    </location>
</feature>
<accession>A0A6G1GUN5</accession>
<keyword evidence="3" id="KW-1185">Reference proteome</keyword>
<dbReference type="EMBL" id="ML977167">
    <property type="protein sequence ID" value="KAF1984490.1"/>
    <property type="molecule type" value="Genomic_DNA"/>
</dbReference>
<dbReference type="PANTHER" id="PTHR33481">
    <property type="entry name" value="REVERSE TRANSCRIPTASE"/>
    <property type="match status" value="1"/>
</dbReference>
<evidence type="ECO:0000313" key="2">
    <source>
        <dbReference type="EMBL" id="KAF1984490.1"/>
    </source>
</evidence>